<name>A0A9W7T1M0_9PEZI</name>
<organism evidence="1 2">
    <name type="scientific">Teratosphaeria destructans</name>
    <dbReference type="NCBI Taxonomy" id="418781"/>
    <lineage>
        <taxon>Eukaryota</taxon>
        <taxon>Fungi</taxon>
        <taxon>Dikarya</taxon>
        <taxon>Ascomycota</taxon>
        <taxon>Pezizomycotina</taxon>
        <taxon>Dothideomycetes</taxon>
        <taxon>Dothideomycetidae</taxon>
        <taxon>Mycosphaerellales</taxon>
        <taxon>Teratosphaeriaceae</taxon>
        <taxon>Teratosphaeria</taxon>
    </lineage>
</organism>
<evidence type="ECO:0000313" key="1">
    <source>
        <dbReference type="EMBL" id="KAH9845425.1"/>
    </source>
</evidence>
<accession>A0A9W7T1M0</accession>
<comment type="caution">
    <text evidence="1">The sequence shown here is derived from an EMBL/GenBank/DDBJ whole genome shotgun (WGS) entry which is preliminary data.</text>
</comment>
<proteinExistence type="predicted"/>
<dbReference type="EMBL" id="RIBY02000069">
    <property type="protein sequence ID" value="KAH9845425.1"/>
    <property type="molecule type" value="Genomic_DNA"/>
</dbReference>
<evidence type="ECO:0000313" key="2">
    <source>
        <dbReference type="Proteomes" id="UP001138500"/>
    </source>
</evidence>
<reference evidence="1 2" key="2">
    <citation type="journal article" date="2021" name="Curr. Genet.">
        <title>Genetic response to nitrogen starvation in the aggressive Eucalyptus foliar pathogen Teratosphaeria destructans.</title>
        <authorList>
            <person name="Havenga M."/>
            <person name="Wingfield B.D."/>
            <person name="Wingfield M.J."/>
            <person name="Dreyer L.L."/>
            <person name="Roets F."/>
            <person name="Aylward J."/>
        </authorList>
    </citation>
    <scope>NUCLEOTIDE SEQUENCE [LARGE SCALE GENOMIC DNA]</scope>
    <source>
        <strain evidence="1">CMW44962</strain>
    </source>
</reference>
<reference evidence="1 2" key="1">
    <citation type="journal article" date="2018" name="IMA Fungus">
        <title>IMA Genome-F 10: Nine draft genome sequences of Claviceps purpurea s.lat., including C. arundinis, C. humidiphila, and C. cf. spartinae, pseudomolecules for the pitch canker pathogen Fusarium circinatum, draft genome of Davidsoniella eucalypti, Grosmannia galeiformis, Quambalaria eucalypti, and Teratosphaeria destructans.</title>
        <authorList>
            <person name="Wingfield B.D."/>
            <person name="Liu M."/>
            <person name="Nguyen H.D."/>
            <person name="Lane F.A."/>
            <person name="Morgan S.W."/>
            <person name="De Vos L."/>
            <person name="Wilken P.M."/>
            <person name="Duong T.A."/>
            <person name="Aylward J."/>
            <person name="Coetzee M.P."/>
            <person name="Dadej K."/>
            <person name="De Beer Z.W."/>
            <person name="Findlay W."/>
            <person name="Havenga M."/>
            <person name="Kolarik M."/>
            <person name="Menzies J.G."/>
            <person name="Naidoo K."/>
            <person name="Pochopski O."/>
            <person name="Shoukouhi P."/>
            <person name="Santana Q.C."/>
            <person name="Seifert K.A."/>
            <person name="Soal N."/>
            <person name="Steenkamp E.T."/>
            <person name="Tatham C.T."/>
            <person name="van der Nest M.A."/>
            <person name="Wingfield M.J."/>
        </authorList>
    </citation>
    <scope>NUCLEOTIDE SEQUENCE [LARGE SCALE GENOMIC DNA]</scope>
    <source>
        <strain evidence="1">CMW44962</strain>
    </source>
</reference>
<dbReference type="AlphaFoldDB" id="A0A9W7T1M0"/>
<gene>
    <name evidence="1" type="ORF">Tdes44962_MAKER06631</name>
</gene>
<sequence>MLAHRNSRSPLGYVLTALAVLSFFFYHRNIVTSHVTSTLRTTKTSGASQAPQLAPANSTLGFGGLYVVSGPGSPRRQHLEEAAAITELNFTIPTQIAWTDEDVRNFRPEHEEESNILTGSIKAWMSHHVVLNDFLDSGLETALIFEDDVDWDIRLRTKQVPLAQQAVQEMRNGEGSFDKNAYPWGTKGDWDLLYIGHCGDFFGEAQQSVGVGHHHPEQLQDTPFVLYEDPTLQWRTDLHPFTASLLTAFRIPEQTRVVHKSQWPLCTFGYAVTREAAKRIIEEIAPAHEDPSRNLAAYDAAILTGCRDGPLKCLTVTPELFHHMEGESLIADEEQEEREVFRPPVDRAGVEQVKYRKETSNIGCGFWDGSFYYGDDADRFEFLVEEVGRKGQCLKPGRDPKTGLPV</sequence>
<dbReference type="OrthoDB" id="47375at2759"/>
<dbReference type="Proteomes" id="UP001138500">
    <property type="component" value="Unassembled WGS sequence"/>
</dbReference>
<keyword evidence="2" id="KW-1185">Reference proteome</keyword>
<protein>
    <submittedName>
        <fullName evidence="1">Glycosyltransferase family 25 protein</fullName>
    </submittedName>
</protein>